<evidence type="ECO:0000256" key="6">
    <source>
        <dbReference type="PIRSR" id="PIRSR613078-3"/>
    </source>
</evidence>
<dbReference type="STRING" id="39432.ENSSBOP00000019296"/>
<proteinExistence type="inferred from homology"/>
<dbReference type="Gene3D" id="3.40.50.1240">
    <property type="entry name" value="Phosphoglycerate mutase-like"/>
    <property type="match status" value="1"/>
</dbReference>
<dbReference type="InterPro" id="IPR029033">
    <property type="entry name" value="His_PPase_superfam"/>
</dbReference>
<dbReference type="InterPro" id="IPR013078">
    <property type="entry name" value="His_Pase_superF_clade-1"/>
</dbReference>
<feature type="binding site" evidence="5">
    <location>
        <begin position="104"/>
        <end position="105"/>
    </location>
    <ligand>
        <name>substrate</name>
    </ligand>
</feature>
<name>A0A2K6TI51_SAIBB</name>
<reference evidence="7" key="1">
    <citation type="submission" date="2025-08" db="UniProtKB">
        <authorList>
            <consortium name="Ensembl"/>
        </authorList>
    </citation>
    <scope>IDENTIFICATION</scope>
</reference>
<evidence type="ECO:0000256" key="2">
    <source>
        <dbReference type="ARBA" id="ARBA00012028"/>
    </source>
</evidence>
<dbReference type="InterPro" id="IPR005952">
    <property type="entry name" value="Phosphogly_mut1"/>
</dbReference>
<accession>A0A2K6TI51</accession>
<dbReference type="SUPFAM" id="SSF53254">
    <property type="entry name" value="Phosphoglycerate mutase-like"/>
    <property type="match status" value="1"/>
</dbReference>
<evidence type="ECO:0000256" key="1">
    <source>
        <dbReference type="ARBA" id="ARBA00006717"/>
    </source>
</evidence>
<dbReference type="Ensembl" id="ENSSBOT00000036115.1">
    <property type="protein sequence ID" value="ENSSBOP00000019296.1"/>
    <property type="gene ID" value="ENSSBOG00000026256.1"/>
</dbReference>
<evidence type="ECO:0000313" key="8">
    <source>
        <dbReference type="Proteomes" id="UP000233220"/>
    </source>
</evidence>
<organism evidence="7 8">
    <name type="scientific">Saimiri boliviensis boliviensis</name>
    <name type="common">Bolivian squirrel monkey</name>
    <dbReference type="NCBI Taxonomy" id="39432"/>
    <lineage>
        <taxon>Eukaryota</taxon>
        <taxon>Metazoa</taxon>
        <taxon>Chordata</taxon>
        <taxon>Craniata</taxon>
        <taxon>Vertebrata</taxon>
        <taxon>Euteleostomi</taxon>
        <taxon>Mammalia</taxon>
        <taxon>Eutheria</taxon>
        <taxon>Euarchontoglires</taxon>
        <taxon>Primates</taxon>
        <taxon>Haplorrhini</taxon>
        <taxon>Platyrrhini</taxon>
        <taxon>Cebidae</taxon>
        <taxon>Saimiriinae</taxon>
        <taxon>Saimiri</taxon>
    </lineage>
</organism>
<dbReference type="GO" id="GO:0006096">
    <property type="term" value="P:glycolytic process"/>
    <property type="evidence" value="ECO:0007669"/>
    <property type="project" value="UniProtKB-KW"/>
</dbReference>
<feature type="binding site" evidence="5">
    <location>
        <begin position="13"/>
        <end position="16"/>
    </location>
    <ligand>
        <name>substrate</name>
    </ligand>
</feature>
<dbReference type="PANTHER" id="PTHR11931">
    <property type="entry name" value="PHOSPHOGLYCERATE MUTASE"/>
    <property type="match status" value="1"/>
</dbReference>
<keyword evidence="8" id="KW-1185">Reference proteome</keyword>
<feature type="site" description="Transition state stabilizer" evidence="6">
    <location>
        <position position="103"/>
    </location>
</feature>
<dbReference type="EC" id="5.4.2.11" evidence="2"/>
<dbReference type="AlphaFoldDB" id="A0A2K6TI51"/>
<comment type="similarity">
    <text evidence="1">Belongs to the phosphoglycerate mutase family. BPG-dependent PGAM subfamily.</text>
</comment>
<feature type="binding site" evidence="5">
    <location>
        <position position="24"/>
    </location>
    <ligand>
        <name>substrate</name>
    </ligand>
</feature>
<dbReference type="NCBIfam" id="TIGR01258">
    <property type="entry name" value="pgm_1"/>
    <property type="match status" value="1"/>
</dbReference>
<dbReference type="Pfam" id="PF00300">
    <property type="entry name" value="His_Phos_1"/>
    <property type="match status" value="1"/>
</dbReference>
<evidence type="ECO:0000256" key="3">
    <source>
        <dbReference type="ARBA" id="ARBA00023152"/>
    </source>
</evidence>
<keyword evidence="3" id="KW-0324">Glycolysis</keyword>
<evidence type="ECO:0000256" key="4">
    <source>
        <dbReference type="ARBA" id="ARBA00023235"/>
    </source>
</evidence>
<evidence type="ECO:0000256" key="5">
    <source>
        <dbReference type="PIRSR" id="PIRSR613078-2"/>
    </source>
</evidence>
<keyword evidence="4" id="KW-0413">Isomerase</keyword>
<feature type="binding site" evidence="5">
    <location>
        <begin position="40"/>
        <end position="41"/>
    </location>
    <ligand>
        <name>substrate</name>
    </ligand>
</feature>
<dbReference type="GO" id="GO:0004619">
    <property type="term" value="F:phosphoglycerate mutase activity"/>
    <property type="evidence" value="ECO:0007669"/>
    <property type="project" value="UniProtKB-EC"/>
</dbReference>
<reference evidence="7" key="2">
    <citation type="submission" date="2025-09" db="UniProtKB">
        <authorList>
            <consortium name="Ensembl"/>
        </authorList>
    </citation>
    <scope>IDENTIFICATION</scope>
</reference>
<dbReference type="CDD" id="cd07067">
    <property type="entry name" value="HP_PGM_like"/>
    <property type="match status" value="1"/>
</dbReference>
<dbReference type="OMA" id="GHEEAKC"/>
<sequence length="170" mass="19104">MWLPVVRTWRLNERHYGSLTGLNKAETAAKHSEAQVKIWRRSYDVLPPPMDNISKDCRYADLTEDQLPSCESLKDTIAGALPFWNEEIVPQIKEGKRVLIAAHGNSLRGIVKHLEGLSEEAIMELNLPTGIPVYELDKNLKPIKSTQFLGDEETVRKAMEAVAAQGKAKK</sequence>
<dbReference type="GeneTree" id="ENSGT00950000182926"/>
<dbReference type="Proteomes" id="UP000233220">
    <property type="component" value="Unplaced"/>
</dbReference>
<protein>
    <recommendedName>
        <fullName evidence="2">phosphoglycerate mutase (2,3-diphosphoglycerate-dependent)</fullName>
        <ecNumber evidence="2">5.4.2.11</ecNumber>
    </recommendedName>
</protein>
<evidence type="ECO:0000313" key="7">
    <source>
        <dbReference type="Ensembl" id="ENSSBOP00000019296.1"/>
    </source>
</evidence>